<accession>A0A370F2Q2</accession>
<dbReference type="GO" id="GO:0016887">
    <property type="term" value="F:ATP hydrolysis activity"/>
    <property type="evidence" value="ECO:0007669"/>
    <property type="project" value="InterPro"/>
</dbReference>
<dbReference type="Proteomes" id="UP000255265">
    <property type="component" value="Unassembled WGS sequence"/>
</dbReference>
<keyword evidence="4" id="KW-1003">Cell membrane</keyword>
<dbReference type="FunFam" id="3.40.50.300:FF:000016">
    <property type="entry name" value="Oligopeptide ABC transporter ATP-binding component"/>
    <property type="match status" value="1"/>
</dbReference>
<keyword evidence="6 10" id="KW-0067">ATP-binding</keyword>
<dbReference type="Pfam" id="PF00005">
    <property type="entry name" value="ABC_tran"/>
    <property type="match status" value="1"/>
</dbReference>
<dbReference type="InterPro" id="IPR017871">
    <property type="entry name" value="ABC_transporter-like_CS"/>
</dbReference>
<protein>
    <submittedName>
        <fullName evidence="10">Peptide/nickel transport system ATP-binding protein</fullName>
    </submittedName>
</protein>
<evidence type="ECO:0000256" key="4">
    <source>
        <dbReference type="ARBA" id="ARBA00022475"/>
    </source>
</evidence>
<dbReference type="SUPFAM" id="SSF52540">
    <property type="entry name" value="P-loop containing nucleoside triphosphate hydrolases"/>
    <property type="match status" value="1"/>
</dbReference>
<dbReference type="NCBIfam" id="TIGR01727">
    <property type="entry name" value="oligo_HPY"/>
    <property type="match status" value="1"/>
</dbReference>
<dbReference type="EMBL" id="QQAV01000018">
    <property type="protein sequence ID" value="RDI17018.1"/>
    <property type="molecule type" value="Genomic_DNA"/>
</dbReference>
<dbReference type="Gene3D" id="3.40.50.300">
    <property type="entry name" value="P-loop containing nucleotide triphosphate hydrolases"/>
    <property type="match status" value="1"/>
</dbReference>
<dbReference type="InterPro" id="IPR003439">
    <property type="entry name" value="ABC_transporter-like_ATP-bd"/>
</dbReference>
<dbReference type="InterPro" id="IPR003593">
    <property type="entry name" value="AAA+_ATPase"/>
</dbReference>
<evidence type="ECO:0000256" key="8">
    <source>
        <dbReference type="SAM" id="MobiDB-lite"/>
    </source>
</evidence>
<evidence type="ECO:0000256" key="7">
    <source>
        <dbReference type="ARBA" id="ARBA00023136"/>
    </source>
</evidence>
<feature type="region of interest" description="Disordered" evidence="8">
    <location>
        <begin position="1"/>
        <end position="23"/>
    </location>
</feature>
<dbReference type="STRING" id="433924.NS331_01895"/>
<proteinExistence type="inferred from homology"/>
<dbReference type="InterPro" id="IPR027417">
    <property type="entry name" value="P-loop_NTPase"/>
</dbReference>
<comment type="subcellular location">
    <subcellularLocation>
        <location evidence="1">Cell inner membrane</location>
        <topology evidence="1">Peripheral membrane protein</topology>
    </subcellularLocation>
</comment>
<name>A0A370F2Q2_9BURK</name>
<dbReference type="GO" id="GO:0055085">
    <property type="term" value="P:transmembrane transport"/>
    <property type="evidence" value="ECO:0007669"/>
    <property type="project" value="UniProtKB-ARBA"/>
</dbReference>
<dbReference type="Pfam" id="PF08352">
    <property type="entry name" value="oligo_HPY"/>
    <property type="match status" value="1"/>
</dbReference>
<keyword evidence="11" id="KW-1185">Reference proteome</keyword>
<dbReference type="PANTHER" id="PTHR43297:SF2">
    <property type="entry name" value="DIPEPTIDE TRANSPORT ATP-BINDING PROTEIN DPPD"/>
    <property type="match status" value="1"/>
</dbReference>
<evidence type="ECO:0000256" key="3">
    <source>
        <dbReference type="ARBA" id="ARBA00022448"/>
    </source>
</evidence>
<keyword evidence="5" id="KW-0547">Nucleotide-binding</keyword>
<dbReference type="SMART" id="SM00382">
    <property type="entry name" value="AAA"/>
    <property type="match status" value="1"/>
</dbReference>
<dbReference type="CDD" id="cd03257">
    <property type="entry name" value="ABC_NikE_OppD_transporters"/>
    <property type="match status" value="1"/>
</dbReference>
<comment type="similarity">
    <text evidence="2">Belongs to the ABC transporter superfamily.</text>
</comment>
<gene>
    <name evidence="10" type="ORF">DFR41_11846</name>
</gene>
<sequence>MNGIPSSAMFGGDPQGAPAEPPLLDVRGLSVDVGRGAQALRVVRDVSFTVRRGEAVGLVGESGSGKSMTAFALMNLFPSPLARVAEGEVRLQGRDLRGLDAESMRQVRGAGIGMVFQDPTSYLDPLIPVGRQIAEPLRAHGRTDGLDARVHELIELMELPQPAQTARKYPHELSGGQRQRILIAAALAMRPALLIADEPTTALDVTVQAGILQLLARLRRELDLGILLITHDLGVVAETCQRVNVMYAGEIVEQEAVGPLFAAPRHPYTQGLLGSILTPQSRAHSLFSIPGAVPIAGRWPNGCRFHPRCPIARPGVCDAQPPALLGSGLGEGADRCHLSAERGSANAWRAAEIRA</sequence>
<dbReference type="OrthoDB" id="9784450at2"/>
<dbReference type="PROSITE" id="PS50893">
    <property type="entry name" value="ABC_TRANSPORTER_2"/>
    <property type="match status" value="1"/>
</dbReference>
<dbReference type="InterPro" id="IPR050388">
    <property type="entry name" value="ABC_Ni/Peptide_Import"/>
</dbReference>
<dbReference type="GO" id="GO:0005524">
    <property type="term" value="F:ATP binding"/>
    <property type="evidence" value="ECO:0007669"/>
    <property type="project" value="UniProtKB-KW"/>
</dbReference>
<comment type="caution">
    <text evidence="10">The sequence shown here is derived from an EMBL/GenBank/DDBJ whole genome shotgun (WGS) entry which is preliminary data.</text>
</comment>
<evidence type="ECO:0000313" key="10">
    <source>
        <dbReference type="EMBL" id="RDI17018.1"/>
    </source>
</evidence>
<evidence type="ECO:0000313" key="11">
    <source>
        <dbReference type="Proteomes" id="UP000255265"/>
    </source>
</evidence>
<reference evidence="10 11" key="1">
    <citation type="submission" date="2018-07" db="EMBL/GenBank/DDBJ databases">
        <title>Genomic Encyclopedia of Type Strains, Phase IV (KMG-IV): sequencing the most valuable type-strain genomes for metagenomic binning, comparative biology and taxonomic classification.</title>
        <authorList>
            <person name="Goeker M."/>
        </authorList>
    </citation>
    <scope>NUCLEOTIDE SEQUENCE [LARGE SCALE GENOMIC DNA]</scope>
    <source>
        <strain evidence="10 11">DSM 21352</strain>
    </source>
</reference>
<dbReference type="GO" id="GO:0015833">
    <property type="term" value="P:peptide transport"/>
    <property type="evidence" value="ECO:0007669"/>
    <property type="project" value="InterPro"/>
</dbReference>
<dbReference type="AlphaFoldDB" id="A0A370F2Q2"/>
<evidence type="ECO:0000259" key="9">
    <source>
        <dbReference type="PROSITE" id="PS50893"/>
    </source>
</evidence>
<feature type="domain" description="ABC transporter" evidence="9">
    <location>
        <begin position="26"/>
        <end position="273"/>
    </location>
</feature>
<dbReference type="InterPro" id="IPR013563">
    <property type="entry name" value="Oligopep_ABC_C"/>
</dbReference>
<dbReference type="GO" id="GO:0005886">
    <property type="term" value="C:plasma membrane"/>
    <property type="evidence" value="ECO:0007669"/>
    <property type="project" value="UniProtKB-SubCell"/>
</dbReference>
<dbReference type="RefSeq" id="WP_114804936.1">
    <property type="nucleotide sequence ID" value="NZ_QQAV01000018.1"/>
</dbReference>
<keyword evidence="3" id="KW-0813">Transport</keyword>
<dbReference type="PROSITE" id="PS00211">
    <property type="entry name" value="ABC_TRANSPORTER_1"/>
    <property type="match status" value="1"/>
</dbReference>
<dbReference type="PANTHER" id="PTHR43297">
    <property type="entry name" value="OLIGOPEPTIDE TRANSPORT ATP-BINDING PROTEIN APPD"/>
    <property type="match status" value="1"/>
</dbReference>
<keyword evidence="7" id="KW-0472">Membrane</keyword>
<evidence type="ECO:0000256" key="1">
    <source>
        <dbReference type="ARBA" id="ARBA00004417"/>
    </source>
</evidence>
<organism evidence="10 11">
    <name type="scientific">Pseudacidovorax intermedius</name>
    <dbReference type="NCBI Taxonomy" id="433924"/>
    <lineage>
        <taxon>Bacteria</taxon>
        <taxon>Pseudomonadati</taxon>
        <taxon>Pseudomonadota</taxon>
        <taxon>Betaproteobacteria</taxon>
        <taxon>Burkholderiales</taxon>
        <taxon>Comamonadaceae</taxon>
        <taxon>Pseudacidovorax</taxon>
    </lineage>
</organism>
<evidence type="ECO:0000256" key="2">
    <source>
        <dbReference type="ARBA" id="ARBA00005417"/>
    </source>
</evidence>
<evidence type="ECO:0000256" key="6">
    <source>
        <dbReference type="ARBA" id="ARBA00022840"/>
    </source>
</evidence>
<evidence type="ECO:0000256" key="5">
    <source>
        <dbReference type="ARBA" id="ARBA00022741"/>
    </source>
</evidence>